<dbReference type="PANTHER" id="PTHR15615:SF10">
    <property type="entry name" value="PHO85 CYCLIN-2-RELATED"/>
    <property type="match status" value="1"/>
</dbReference>
<evidence type="ECO:0000256" key="1">
    <source>
        <dbReference type="RuleBase" id="RU000383"/>
    </source>
</evidence>
<dbReference type="SUPFAM" id="SSF47954">
    <property type="entry name" value="Cyclin-like"/>
    <property type="match status" value="1"/>
</dbReference>
<comment type="similarity">
    <text evidence="1">Belongs to the cyclin family.</text>
</comment>
<dbReference type="InterPro" id="IPR006671">
    <property type="entry name" value="Cyclin_N"/>
</dbReference>
<dbReference type="Pfam" id="PF00134">
    <property type="entry name" value="Cyclin_N"/>
    <property type="match status" value="1"/>
</dbReference>
<name>A0ABR3F938_9AGAR</name>
<dbReference type="PANTHER" id="PTHR15615">
    <property type="match status" value="1"/>
</dbReference>
<feature type="domain" description="Cyclin-like" evidence="2">
    <location>
        <begin position="72"/>
        <end position="157"/>
    </location>
</feature>
<gene>
    <name evidence="3" type="ORF">V5O48_010355</name>
</gene>
<comment type="caution">
    <text evidence="3">The sequence shown here is derived from an EMBL/GenBank/DDBJ whole genome shotgun (WGS) entry which is preliminary data.</text>
</comment>
<keyword evidence="4" id="KW-1185">Reference proteome</keyword>
<dbReference type="InterPro" id="IPR013922">
    <property type="entry name" value="Cyclin_PHO80-like"/>
</dbReference>
<accession>A0ABR3F938</accession>
<proteinExistence type="inferred from homology"/>
<keyword evidence="1" id="KW-0195">Cyclin</keyword>
<dbReference type="EMBL" id="JBAHYK010000742">
    <property type="protein sequence ID" value="KAL0571605.1"/>
    <property type="molecule type" value="Genomic_DNA"/>
</dbReference>
<reference evidence="3 4" key="1">
    <citation type="submission" date="2024-02" db="EMBL/GenBank/DDBJ databases">
        <title>A draft genome for the cacao thread blight pathogen Marasmius crinis-equi.</title>
        <authorList>
            <person name="Cohen S.P."/>
            <person name="Baruah I.K."/>
            <person name="Amoako-Attah I."/>
            <person name="Bukari Y."/>
            <person name="Meinhardt L.W."/>
            <person name="Bailey B.A."/>
        </authorList>
    </citation>
    <scope>NUCLEOTIDE SEQUENCE [LARGE SCALE GENOMIC DNA]</scope>
    <source>
        <strain evidence="3 4">GH-76</strain>
    </source>
</reference>
<dbReference type="InterPro" id="IPR036915">
    <property type="entry name" value="Cyclin-like_sf"/>
</dbReference>
<dbReference type="CDD" id="cd20557">
    <property type="entry name" value="CYCLIN_ScPCL1-like"/>
    <property type="match status" value="1"/>
</dbReference>
<dbReference type="InterPro" id="IPR013763">
    <property type="entry name" value="Cyclin-like_dom"/>
</dbReference>
<dbReference type="SMART" id="SM00385">
    <property type="entry name" value="CYCLIN"/>
    <property type="match status" value="1"/>
</dbReference>
<protein>
    <recommendedName>
        <fullName evidence="2">Cyclin-like domain-containing protein</fullName>
    </recommendedName>
</protein>
<evidence type="ECO:0000313" key="3">
    <source>
        <dbReference type="EMBL" id="KAL0571605.1"/>
    </source>
</evidence>
<organism evidence="3 4">
    <name type="scientific">Marasmius crinis-equi</name>
    <dbReference type="NCBI Taxonomy" id="585013"/>
    <lineage>
        <taxon>Eukaryota</taxon>
        <taxon>Fungi</taxon>
        <taxon>Dikarya</taxon>
        <taxon>Basidiomycota</taxon>
        <taxon>Agaricomycotina</taxon>
        <taxon>Agaricomycetes</taxon>
        <taxon>Agaricomycetidae</taxon>
        <taxon>Agaricales</taxon>
        <taxon>Marasmiineae</taxon>
        <taxon>Marasmiaceae</taxon>
        <taxon>Marasmius</taxon>
    </lineage>
</organism>
<evidence type="ECO:0000313" key="4">
    <source>
        <dbReference type="Proteomes" id="UP001465976"/>
    </source>
</evidence>
<dbReference type="Proteomes" id="UP001465976">
    <property type="component" value="Unassembled WGS sequence"/>
</dbReference>
<sequence>MSLRTSTVSIPRLIHGASLVDPSLHSPDLLHFLEAELSDWMIDHIADCVQATVEGAFDEPTSSRQQQIDFVTFTTNVLKRANVTTSVLLVALVYIDRAKPHLAISTREWAFHRVLLGALILASKYSNDSSLKNRHWAICTGVFGMRDVGRIEREFLDVLDWELHITEDNLIGQLHRIPFISSSDACSRLHSDTSA</sequence>
<dbReference type="Gene3D" id="1.10.472.10">
    <property type="entry name" value="Cyclin-like"/>
    <property type="match status" value="1"/>
</dbReference>
<evidence type="ECO:0000259" key="2">
    <source>
        <dbReference type="SMART" id="SM00385"/>
    </source>
</evidence>